<name>A0A1L5JGI5_9BBAC</name>
<dbReference type="Proteomes" id="UP000204293">
    <property type="component" value="Segment"/>
</dbReference>
<sequence>MDSDKFHKLPLTAQLDALNQMKRSILIKTSHAEKLARMERDPSETLRDIQKKRERFLKNFTKGL</sequence>
<dbReference type="GeneID" id="30685021"/>
<reference evidence="1 2" key="1">
    <citation type="submission" date="2016-04" db="EMBL/GenBank/DDBJ databases">
        <title>Sequence analysis of the Plodia interpunctella granulovirus genome: Discovery of an unusual inhibitor-of-apoptosis (IAP) gene.</title>
        <authorList>
            <person name="Harrison R.L."/>
            <person name="Rowley D.L."/>
            <person name="Funk C.J."/>
        </authorList>
    </citation>
    <scope>NUCLEOTIDE SEQUENCE [LARGE SCALE GENOMIC DNA]</scope>
    <source>
        <strain evidence="1">Cambridge</strain>
    </source>
</reference>
<protein>
    <submittedName>
        <fullName evidence="1">ORF17</fullName>
    </submittedName>
</protein>
<dbReference type="InterPro" id="IPR009265">
    <property type="entry name" value="AcMNPV_Orf29"/>
</dbReference>
<dbReference type="KEGG" id="vg:30685021"/>
<dbReference type="EMBL" id="KX151395">
    <property type="protein sequence ID" value="APO13901.1"/>
    <property type="molecule type" value="Genomic_DNA"/>
</dbReference>
<dbReference type="RefSeq" id="YP_009330149.1">
    <property type="nucleotide sequence ID" value="NC_032255.1"/>
</dbReference>
<dbReference type="Pfam" id="PF06034">
    <property type="entry name" value="DUF919"/>
    <property type="match status" value="1"/>
</dbReference>
<evidence type="ECO:0000313" key="1">
    <source>
        <dbReference type="EMBL" id="APO13901.1"/>
    </source>
</evidence>
<accession>A0A1L5JGI5</accession>
<proteinExistence type="predicted"/>
<keyword evidence="2" id="KW-1185">Reference proteome</keyword>
<organism evidence="1 2">
    <name type="scientific">Plodia interpunctella granulovirus</name>
    <dbReference type="NCBI Taxonomy" id="262175"/>
    <lineage>
        <taxon>Viruses</taxon>
        <taxon>Viruses incertae sedis</taxon>
        <taxon>Naldaviricetes</taxon>
        <taxon>Lefavirales</taxon>
        <taxon>Baculoviridae</taxon>
        <taxon>Betabaculovirus</taxon>
        <taxon>Betabaculovirus plinterpunctellae</taxon>
    </lineage>
</organism>
<evidence type="ECO:0000313" key="2">
    <source>
        <dbReference type="Proteomes" id="UP000204293"/>
    </source>
</evidence>